<dbReference type="InterPro" id="IPR041796">
    <property type="entry name" value="Mre11_N"/>
</dbReference>
<dbReference type="Pfam" id="PF00149">
    <property type="entry name" value="Metallophos"/>
    <property type="match status" value="1"/>
</dbReference>
<accession>A0A934MGL4</accession>
<comment type="caution">
    <text evidence="3">The sequence shown here is derived from an EMBL/GenBank/DDBJ whole genome shotgun (WGS) entry which is preliminary data.</text>
</comment>
<keyword evidence="3" id="KW-0540">Nuclease</keyword>
<evidence type="ECO:0000256" key="1">
    <source>
        <dbReference type="ARBA" id="ARBA00022801"/>
    </source>
</evidence>
<keyword evidence="3" id="KW-0269">Exonuclease</keyword>
<dbReference type="InterPro" id="IPR004843">
    <property type="entry name" value="Calcineurin-like_PHP"/>
</dbReference>
<dbReference type="Proteomes" id="UP000609531">
    <property type="component" value="Unassembled WGS sequence"/>
</dbReference>
<sequence>MAFTFIHTGDLHLDSPLTGLSAHQGEDGDKAKIVAGAGRAAFRDLVDLAIEERVDAMLIAGDLWDGDWRDLSAGLFMQAETSRLAKAGVRTFAILGNHDAESRVTDRIRHLDALHLFSSDAPSSVECGPAVIHGQSYREAATTENLAARYPRAWPGRINVGLLHTALDGSFGHGRYAPCTLADLAARQYDYWALGHVHERRILQERRAADGGVVAFCGVLQGRHIGESGPKGAYLGHIDENGPHLRPIDLPHAAWFVAEADLSRGEAPEPAIRRAVGRVAEGLAPALRCAVIRVRVTGETARHFSLANSLRALTDTARQIAAGIDDRLLIEEVNLQTRPPVDRPAPHLPHNFEAVIARAAASEEVAQKAAAEVREVLSLLPGPVKAKVLARMPLLLPFDETGSIEPLLADAAEAVTALAGGEEE</sequence>
<dbReference type="GO" id="GO:0004527">
    <property type="term" value="F:exonuclease activity"/>
    <property type="evidence" value="ECO:0007669"/>
    <property type="project" value="UniProtKB-KW"/>
</dbReference>
<dbReference type="Gene3D" id="3.60.21.10">
    <property type="match status" value="1"/>
</dbReference>
<dbReference type="InterPro" id="IPR029052">
    <property type="entry name" value="Metallo-depent_PP-like"/>
</dbReference>
<dbReference type="PANTHER" id="PTHR30337">
    <property type="entry name" value="COMPONENT OF ATP-DEPENDENT DSDNA EXONUCLEASE"/>
    <property type="match status" value="1"/>
</dbReference>
<name>A0A934MGL4_9HYPH</name>
<evidence type="ECO:0000313" key="4">
    <source>
        <dbReference type="Proteomes" id="UP000609531"/>
    </source>
</evidence>
<dbReference type="EMBL" id="JAEKJA010000010">
    <property type="protein sequence ID" value="MBJ3776713.1"/>
    <property type="molecule type" value="Genomic_DNA"/>
</dbReference>
<reference evidence="3" key="1">
    <citation type="submission" date="2020-12" db="EMBL/GenBank/DDBJ databases">
        <title>Bacterial taxonomy.</title>
        <authorList>
            <person name="Pan X."/>
        </authorList>
    </citation>
    <scope>NUCLEOTIDE SEQUENCE</scope>
    <source>
        <strain evidence="3">B2012</strain>
    </source>
</reference>
<dbReference type="RefSeq" id="WP_198882604.1">
    <property type="nucleotide sequence ID" value="NZ_JAEKJA010000010.1"/>
</dbReference>
<keyword evidence="1" id="KW-0378">Hydrolase</keyword>
<dbReference type="PANTHER" id="PTHR30337:SF7">
    <property type="entry name" value="PHOSPHOESTERASE"/>
    <property type="match status" value="1"/>
</dbReference>
<dbReference type="CDD" id="cd00840">
    <property type="entry name" value="MPP_Mre11_N"/>
    <property type="match status" value="1"/>
</dbReference>
<keyword evidence="4" id="KW-1185">Reference proteome</keyword>
<dbReference type="SUPFAM" id="SSF56300">
    <property type="entry name" value="Metallo-dependent phosphatases"/>
    <property type="match status" value="1"/>
</dbReference>
<feature type="domain" description="Calcineurin-like phosphoesterase" evidence="2">
    <location>
        <begin position="4"/>
        <end position="199"/>
    </location>
</feature>
<evidence type="ECO:0000313" key="3">
    <source>
        <dbReference type="EMBL" id="MBJ3776713.1"/>
    </source>
</evidence>
<dbReference type="AlphaFoldDB" id="A0A934MGL4"/>
<evidence type="ECO:0000259" key="2">
    <source>
        <dbReference type="Pfam" id="PF00149"/>
    </source>
</evidence>
<dbReference type="InterPro" id="IPR050535">
    <property type="entry name" value="DNA_Repair-Maintenance_Comp"/>
</dbReference>
<gene>
    <name evidence="3" type="ORF">JCR33_13490</name>
</gene>
<proteinExistence type="predicted"/>
<protein>
    <submittedName>
        <fullName evidence="3">DNA repair exonuclease</fullName>
    </submittedName>
</protein>
<organism evidence="3 4">
    <name type="scientific">Acuticoccus mangrovi</name>
    <dbReference type="NCBI Taxonomy" id="2796142"/>
    <lineage>
        <taxon>Bacteria</taxon>
        <taxon>Pseudomonadati</taxon>
        <taxon>Pseudomonadota</taxon>
        <taxon>Alphaproteobacteria</taxon>
        <taxon>Hyphomicrobiales</taxon>
        <taxon>Amorphaceae</taxon>
        <taxon>Acuticoccus</taxon>
    </lineage>
</organism>